<dbReference type="OMA" id="INNMWIT"/>
<dbReference type="Pfam" id="PF12667">
    <property type="entry name" value="NigD_N"/>
    <property type="match status" value="1"/>
</dbReference>
<dbReference type="InterPro" id="IPR038179">
    <property type="entry name" value="NigD-like_N_sf"/>
</dbReference>
<feature type="signal peptide" evidence="1">
    <location>
        <begin position="1"/>
        <end position="22"/>
    </location>
</feature>
<dbReference type="Proteomes" id="UP000284785">
    <property type="component" value="Unassembled WGS sequence"/>
</dbReference>
<dbReference type="Proteomes" id="UP000440614">
    <property type="component" value="Unassembled WGS sequence"/>
</dbReference>
<evidence type="ECO:0000313" key="9">
    <source>
        <dbReference type="Proteomes" id="UP000436858"/>
    </source>
</evidence>
<evidence type="ECO:0000256" key="1">
    <source>
        <dbReference type="SAM" id="SignalP"/>
    </source>
</evidence>
<dbReference type="Proteomes" id="UP001217776">
    <property type="component" value="Unassembled WGS sequence"/>
</dbReference>
<dbReference type="EMBL" id="WCRY01000002">
    <property type="protein sequence ID" value="KAB4486916.1"/>
    <property type="molecule type" value="Genomic_DNA"/>
</dbReference>
<keyword evidence="1" id="KW-0732">Signal</keyword>
<evidence type="ECO:0000313" key="5">
    <source>
        <dbReference type="EMBL" id="KAB4486916.1"/>
    </source>
</evidence>
<evidence type="ECO:0000313" key="8">
    <source>
        <dbReference type="Proteomes" id="UP000284785"/>
    </source>
</evidence>
<dbReference type="InterPro" id="IPR038143">
    <property type="entry name" value="NigD-like_C_dom_sf"/>
</dbReference>
<dbReference type="InterPro" id="IPR024299">
    <property type="entry name" value="NigD-like_OB_dom"/>
</dbReference>
<organism evidence="5 9">
    <name type="scientific">Bacteroides thetaiotaomicron</name>
    <dbReference type="NCBI Taxonomy" id="818"/>
    <lineage>
        <taxon>Bacteria</taxon>
        <taxon>Pseudomonadati</taxon>
        <taxon>Bacteroidota</taxon>
        <taxon>Bacteroidia</taxon>
        <taxon>Bacteroidales</taxon>
        <taxon>Bacteroidaceae</taxon>
        <taxon>Bacteroides</taxon>
    </lineage>
</organism>
<dbReference type="InterPro" id="IPR035376">
    <property type="entry name" value="NigD_C"/>
</dbReference>
<dbReference type="EMBL" id="JAQNVG010000038">
    <property type="protein sequence ID" value="MDC2237922.1"/>
    <property type="molecule type" value="Genomic_DNA"/>
</dbReference>
<protein>
    <submittedName>
        <fullName evidence="6">NigD-like protein</fullName>
    </submittedName>
</protein>
<dbReference type="Pfam" id="PF17415">
    <property type="entry name" value="NigD_C"/>
    <property type="match status" value="1"/>
</dbReference>
<accession>A0A0P0F774</accession>
<reference evidence="6" key="3">
    <citation type="submission" date="2022-10" db="EMBL/GenBank/DDBJ databases">
        <title>Human gut microbiome strain richness.</title>
        <authorList>
            <person name="Chen-Liaw A."/>
        </authorList>
    </citation>
    <scope>NUCLEOTIDE SEQUENCE</scope>
    <source>
        <strain evidence="6">1001283st1_A3_1001283B150304_161114</strain>
    </source>
</reference>
<dbReference type="GeneID" id="60925891"/>
<dbReference type="AlphaFoldDB" id="A0A0P0F774"/>
<dbReference type="DNASU" id="1075830"/>
<comment type="caution">
    <text evidence="5">The sequence shown here is derived from an EMBL/GenBank/DDBJ whole genome shotgun (WGS) entry which is preliminary data.</text>
</comment>
<dbReference type="EMBL" id="WCSY01000003">
    <property type="protein sequence ID" value="KAB4315199.1"/>
    <property type="molecule type" value="Genomic_DNA"/>
</dbReference>
<dbReference type="Proteomes" id="UP000436858">
    <property type="component" value="Unassembled WGS sequence"/>
</dbReference>
<evidence type="ECO:0000313" key="4">
    <source>
        <dbReference type="EMBL" id="KAB4315199.1"/>
    </source>
</evidence>
<reference evidence="9 10" key="2">
    <citation type="journal article" date="2019" name="Nat. Med.">
        <title>A library of human gut bacterial isolates paired with longitudinal multiomics data enables mechanistic microbiome research.</title>
        <authorList>
            <person name="Poyet M."/>
            <person name="Groussin M."/>
            <person name="Gibbons S.M."/>
            <person name="Avila-Pacheco J."/>
            <person name="Jiang X."/>
            <person name="Kearney S.M."/>
            <person name="Perrotta A.R."/>
            <person name="Berdy B."/>
            <person name="Zhao S."/>
            <person name="Lieberman T.D."/>
            <person name="Swanson P.K."/>
            <person name="Smith M."/>
            <person name="Roesemann S."/>
            <person name="Alexander J.E."/>
            <person name="Rich S.A."/>
            <person name="Livny J."/>
            <person name="Vlamakis H."/>
            <person name="Clish C."/>
            <person name="Bullock K."/>
            <person name="Deik A."/>
            <person name="Scott J."/>
            <person name="Pierce K.A."/>
            <person name="Xavier R.J."/>
            <person name="Alm E.J."/>
        </authorList>
    </citation>
    <scope>NUCLEOTIDE SEQUENCE [LARGE SCALE GENOMIC DNA]</scope>
    <source>
        <strain evidence="5 9">BIOML-A162</strain>
        <strain evidence="4 10">BIOML-A188</strain>
    </source>
</reference>
<sequence>MKKFKFIAFIIAVMTTMPILQSCLDDDDSSSDSLVISTINLISPDSKDFYFTLDDGKTMFPSNGNGWISDKNKDGQRAFVIFKELEEPVKGYDYNIQVREIKEILTKEIVTMGEGENTEEKIGDDKINSTYMWITQDKKYLTIEFQYYGTHSEDKKHFLNLVINNKEAEPAADDANDEYIDLEFRHNDEGDTADRLGEGYISFKLDKIQDQMKGKKGLRIRVKTLYNGEKFYEVKFPSSN</sequence>
<evidence type="ECO:0000259" key="2">
    <source>
        <dbReference type="Pfam" id="PF12667"/>
    </source>
</evidence>
<feature type="chain" id="PRO_5002966731" evidence="1">
    <location>
        <begin position="23"/>
        <end position="240"/>
    </location>
</feature>
<feature type="domain" description="NigD-like C-terminal" evidence="3">
    <location>
        <begin position="110"/>
        <end position="236"/>
    </location>
</feature>
<evidence type="ECO:0000313" key="7">
    <source>
        <dbReference type="EMBL" id="RHD81647.1"/>
    </source>
</evidence>
<gene>
    <name evidence="7" type="ORF">DW780_23720</name>
    <name evidence="5" type="ORF">GAN91_02575</name>
    <name evidence="4" type="ORF">GAO51_04585</name>
    <name evidence="6" type="ORF">PO127_19455</name>
</gene>
<evidence type="ECO:0000259" key="3">
    <source>
        <dbReference type="Pfam" id="PF17415"/>
    </source>
</evidence>
<dbReference type="PROSITE" id="PS51257">
    <property type="entry name" value="PROKAR_LIPOPROTEIN"/>
    <property type="match status" value="1"/>
</dbReference>
<feature type="domain" description="NigD-like N-terminal OB" evidence="2">
    <location>
        <begin position="40"/>
        <end position="104"/>
    </location>
</feature>
<name>A0A0P0F774_BACT4</name>
<dbReference type="Gene3D" id="2.60.40.2370">
    <property type="entry name" value="NigD-like, C-terminal beta sandwich domain"/>
    <property type="match status" value="1"/>
</dbReference>
<proteinExistence type="predicted"/>
<reference evidence="7 8" key="1">
    <citation type="submission" date="2018-08" db="EMBL/GenBank/DDBJ databases">
        <title>A genome reference for cultivated species of the human gut microbiota.</title>
        <authorList>
            <person name="Zou Y."/>
            <person name="Xue W."/>
            <person name="Luo G."/>
        </authorList>
    </citation>
    <scope>NUCLEOTIDE SEQUENCE [LARGE SCALE GENOMIC DNA]</scope>
    <source>
        <strain evidence="7 8">AM30-26</strain>
    </source>
</reference>
<evidence type="ECO:0000313" key="6">
    <source>
        <dbReference type="EMBL" id="MDC2237922.1"/>
    </source>
</evidence>
<evidence type="ECO:0000313" key="10">
    <source>
        <dbReference type="Proteomes" id="UP000440614"/>
    </source>
</evidence>
<dbReference type="Gene3D" id="2.40.50.500">
    <property type="entry name" value="NigD-like N-terminal OB domain"/>
    <property type="match status" value="1"/>
</dbReference>
<accession>C6IQS9</accession>
<dbReference type="RefSeq" id="WP_008766768.1">
    <property type="nucleotide sequence ID" value="NZ_BAABXH010000002.1"/>
</dbReference>
<dbReference type="EMBL" id="QSJP01000030">
    <property type="protein sequence ID" value="RHD81647.1"/>
    <property type="molecule type" value="Genomic_DNA"/>
</dbReference>
<dbReference type="KEGG" id="btho:Btheta7330_03266"/>